<protein>
    <submittedName>
        <fullName evidence="1">Uncharacterized protein</fullName>
    </submittedName>
</protein>
<accession>A0A1E1K1A7</accession>
<name>A0A1E1K1A7_9HELO</name>
<dbReference type="Proteomes" id="UP000178912">
    <property type="component" value="Unassembled WGS sequence"/>
</dbReference>
<proteinExistence type="predicted"/>
<reference evidence="2" key="1">
    <citation type="submission" date="2016-03" db="EMBL/GenBank/DDBJ databases">
        <authorList>
            <person name="Guldener U."/>
        </authorList>
    </citation>
    <scope>NUCLEOTIDE SEQUENCE [LARGE SCALE GENOMIC DNA]</scope>
    <source>
        <strain evidence="2">04CH-RAC-A.6.1</strain>
    </source>
</reference>
<evidence type="ECO:0000313" key="2">
    <source>
        <dbReference type="Proteomes" id="UP000178912"/>
    </source>
</evidence>
<keyword evidence="2" id="KW-1185">Reference proteome</keyword>
<organism evidence="1 2">
    <name type="scientific">Rhynchosporium agropyri</name>
    <dbReference type="NCBI Taxonomy" id="914238"/>
    <lineage>
        <taxon>Eukaryota</taxon>
        <taxon>Fungi</taxon>
        <taxon>Dikarya</taxon>
        <taxon>Ascomycota</taxon>
        <taxon>Pezizomycotina</taxon>
        <taxon>Leotiomycetes</taxon>
        <taxon>Helotiales</taxon>
        <taxon>Ploettnerulaceae</taxon>
        <taxon>Rhynchosporium</taxon>
    </lineage>
</organism>
<evidence type="ECO:0000313" key="1">
    <source>
        <dbReference type="EMBL" id="CZS90304.1"/>
    </source>
</evidence>
<gene>
    <name evidence="1" type="ORF">RAG0_01431</name>
</gene>
<dbReference type="AlphaFoldDB" id="A0A1E1K1A7"/>
<sequence length="69" mass="7711">MSWLTNKTWFEALAIRGLGSFSGHFSAKPQYSRCLWLEHLLPGSTVADEAGYVNYGGRSIMTFVPDVIE</sequence>
<dbReference type="EMBL" id="FJUX01000005">
    <property type="protein sequence ID" value="CZS90304.1"/>
    <property type="molecule type" value="Genomic_DNA"/>
</dbReference>